<keyword evidence="1" id="KW-1133">Transmembrane helix</keyword>
<keyword evidence="1" id="KW-0812">Transmembrane</keyword>
<evidence type="ECO:0000256" key="1">
    <source>
        <dbReference type="SAM" id="Phobius"/>
    </source>
</evidence>
<feature type="transmembrane region" description="Helical" evidence="1">
    <location>
        <begin position="52"/>
        <end position="72"/>
    </location>
</feature>
<feature type="transmembrane region" description="Helical" evidence="1">
    <location>
        <begin position="21"/>
        <end position="46"/>
    </location>
</feature>
<keyword evidence="1" id="KW-0472">Membrane</keyword>
<sequence>MQKDNLYAKRRQLSAIKNAVVSLNYGRMSPCAGAAIIAGMAAAVVAGPALQLGLTVAFGTGVATTVLSYVFFKFPKSWAEVVDKRLADYEPVDHAAYALLHERTKAYGGLELRAMFEWLDSENTAVKSSTPVRPVGTGKRFISKDVSGIREPKE</sequence>
<comment type="caution">
    <text evidence="2">The sequence shown here is derived from an EMBL/GenBank/DDBJ whole genome shotgun (WGS) entry which is preliminary data.</text>
</comment>
<dbReference type="EMBL" id="JAMDHA010000005">
    <property type="protein sequence ID" value="MDD1007195.1"/>
    <property type="molecule type" value="Genomic_DNA"/>
</dbReference>
<protein>
    <submittedName>
        <fullName evidence="2">Uncharacterized protein</fullName>
    </submittedName>
</protein>
<gene>
    <name evidence="2" type="ORF">M5G27_06840</name>
</gene>
<evidence type="ECO:0000313" key="3">
    <source>
        <dbReference type="Proteomes" id="UP001148185"/>
    </source>
</evidence>
<dbReference type="Proteomes" id="UP001148185">
    <property type="component" value="Unassembled WGS sequence"/>
</dbReference>
<organism evidence="2 3">
    <name type="scientific">Pseudomonas shahriarae</name>
    <dbReference type="NCBI Taxonomy" id="2745512"/>
    <lineage>
        <taxon>Bacteria</taxon>
        <taxon>Pseudomonadati</taxon>
        <taxon>Pseudomonadota</taxon>
        <taxon>Gammaproteobacteria</taxon>
        <taxon>Pseudomonadales</taxon>
        <taxon>Pseudomonadaceae</taxon>
        <taxon>Pseudomonas</taxon>
    </lineage>
</organism>
<reference evidence="2 3" key="1">
    <citation type="submission" date="2022-05" db="EMBL/GenBank/DDBJ databases">
        <title>Novel Pseudomonas spp. Isolated from a Rainbow Trout Aquaculture Facility.</title>
        <authorList>
            <person name="Testerman T."/>
            <person name="Graf J."/>
        </authorList>
    </citation>
    <scope>NUCLEOTIDE SEQUENCE [LARGE SCALE GENOMIC DNA]</scope>
    <source>
        <strain evidence="2 3">ID1042</strain>
    </source>
</reference>
<evidence type="ECO:0000313" key="2">
    <source>
        <dbReference type="EMBL" id="MDD1007195.1"/>
    </source>
</evidence>
<proteinExistence type="predicted"/>
<dbReference type="RefSeq" id="WP_050682347.1">
    <property type="nucleotide sequence ID" value="NZ_JAMDHA010000005.1"/>
</dbReference>
<name>A0A9X4BYY8_9PSED</name>
<accession>A0A9X4BYY8</accession>
<dbReference type="AlphaFoldDB" id="A0A9X4BYY8"/>
<keyword evidence="3" id="KW-1185">Reference proteome</keyword>